<dbReference type="GeneID" id="19111188"/>
<gene>
    <name evidence="2" type="ORF">BAUCODRAFT_30304</name>
</gene>
<name>M2N707_BAUPA</name>
<dbReference type="HOGENOM" id="CLU_2811936_0_0_1"/>
<dbReference type="Proteomes" id="UP000011761">
    <property type="component" value="Unassembled WGS sequence"/>
</dbReference>
<dbReference type="EMBL" id="KB445551">
    <property type="protein sequence ID" value="EMC99888.1"/>
    <property type="molecule type" value="Genomic_DNA"/>
</dbReference>
<evidence type="ECO:0000313" key="3">
    <source>
        <dbReference type="Proteomes" id="UP000011761"/>
    </source>
</evidence>
<feature type="compositionally biased region" description="Polar residues" evidence="1">
    <location>
        <begin position="46"/>
        <end position="55"/>
    </location>
</feature>
<proteinExistence type="predicted"/>
<dbReference type="RefSeq" id="XP_007673003.1">
    <property type="nucleotide sequence ID" value="XM_007674813.1"/>
</dbReference>
<feature type="region of interest" description="Disordered" evidence="1">
    <location>
        <begin position="38"/>
        <end position="67"/>
    </location>
</feature>
<reference evidence="2 3" key="1">
    <citation type="journal article" date="2012" name="PLoS Pathog.">
        <title>Diverse lifestyles and strategies of plant pathogenesis encoded in the genomes of eighteen Dothideomycetes fungi.</title>
        <authorList>
            <person name="Ohm R.A."/>
            <person name="Feau N."/>
            <person name="Henrissat B."/>
            <person name="Schoch C.L."/>
            <person name="Horwitz B.A."/>
            <person name="Barry K.W."/>
            <person name="Condon B.J."/>
            <person name="Copeland A.C."/>
            <person name="Dhillon B."/>
            <person name="Glaser F."/>
            <person name="Hesse C.N."/>
            <person name="Kosti I."/>
            <person name="LaButti K."/>
            <person name="Lindquist E.A."/>
            <person name="Lucas S."/>
            <person name="Salamov A.A."/>
            <person name="Bradshaw R.E."/>
            <person name="Ciuffetti L."/>
            <person name="Hamelin R.C."/>
            <person name="Kema G.H.J."/>
            <person name="Lawrence C."/>
            <person name="Scott J.A."/>
            <person name="Spatafora J.W."/>
            <person name="Turgeon B.G."/>
            <person name="de Wit P.J.G.M."/>
            <person name="Zhong S."/>
            <person name="Goodwin S.B."/>
            <person name="Grigoriev I.V."/>
        </authorList>
    </citation>
    <scope>NUCLEOTIDE SEQUENCE [LARGE SCALE GENOMIC DNA]</scope>
    <source>
        <strain evidence="2 3">UAMH 10762</strain>
    </source>
</reference>
<dbReference type="AlphaFoldDB" id="M2N707"/>
<protein>
    <submittedName>
        <fullName evidence="2">Uncharacterized protein</fullName>
    </submittedName>
</protein>
<dbReference type="KEGG" id="bcom:BAUCODRAFT_30304"/>
<evidence type="ECO:0000256" key="1">
    <source>
        <dbReference type="SAM" id="MobiDB-lite"/>
    </source>
</evidence>
<accession>M2N707</accession>
<keyword evidence="3" id="KW-1185">Reference proteome</keyword>
<organism evidence="2 3">
    <name type="scientific">Baudoinia panamericana (strain UAMH 10762)</name>
    <name type="common">Angels' share fungus</name>
    <name type="synonym">Baudoinia compniacensis (strain UAMH 10762)</name>
    <dbReference type="NCBI Taxonomy" id="717646"/>
    <lineage>
        <taxon>Eukaryota</taxon>
        <taxon>Fungi</taxon>
        <taxon>Dikarya</taxon>
        <taxon>Ascomycota</taxon>
        <taxon>Pezizomycotina</taxon>
        <taxon>Dothideomycetes</taxon>
        <taxon>Dothideomycetidae</taxon>
        <taxon>Mycosphaerellales</taxon>
        <taxon>Teratosphaeriaceae</taxon>
        <taxon>Baudoinia</taxon>
    </lineage>
</organism>
<evidence type="ECO:0000313" key="2">
    <source>
        <dbReference type="EMBL" id="EMC99888.1"/>
    </source>
</evidence>
<sequence length="67" mass="6918">MQSSPASAPLPAVLGLGRHRRIETVDTGSPVLLLPIGAARAKRPSSLPNRSQRASANDAPALSPLQP</sequence>